<reference evidence="5" key="1">
    <citation type="submission" date="2020-11" db="EMBL/GenBank/DDBJ databases">
        <authorList>
            <person name="Tran Van P."/>
        </authorList>
    </citation>
    <scope>NUCLEOTIDE SEQUENCE</scope>
</reference>
<dbReference type="FunFam" id="2.60.120.290:FF:000005">
    <property type="entry name" value="Procollagen C-endopeptidase enhancer 1"/>
    <property type="match status" value="2"/>
</dbReference>
<dbReference type="PROSITE" id="PS01180">
    <property type="entry name" value="CUB"/>
    <property type="match status" value="9"/>
</dbReference>
<dbReference type="CDD" id="cd00041">
    <property type="entry name" value="CUB"/>
    <property type="match status" value="9"/>
</dbReference>
<dbReference type="SMART" id="SM00042">
    <property type="entry name" value="CUB"/>
    <property type="match status" value="9"/>
</dbReference>
<feature type="domain" description="CUB" evidence="4">
    <location>
        <begin position="628"/>
        <end position="750"/>
    </location>
</feature>
<feature type="domain" description="CUB" evidence="4">
    <location>
        <begin position="1047"/>
        <end position="1156"/>
    </location>
</feature>
<evidence type="ECO:0000313" key="5">
    <source>
        <dbReference type="EMBL" id="CAD7397148.1"/>
    </source>
</evidence>
<dbReference type="InterPro" id="IPR000859">
    <property type="entry name" value="CUB_dom"/>
</dbReference>
<dbReference type="AlphaFoldDB" id="A0A7R9CKR3"/>
<feature type="domain" description="CUB" evidence="4">
    <location>
        <begin position="213"/>
        <end position="330"/>
    </location>
</feature>
<evidence type="ECO:0000256" key="2">
    <source>
        <dbReference type="ARBA" id="ARBA00023157"/>
    </source>
</evidence>
<dbReference type="SUPFAM" id="SSF49854">
    <property type="entry name" value="Spermadhesin, CUB domain"/>
    <property type="match status" value="10"/>
</dbReference>
<feature type="domain" description="CUB" evidence="4">
    <location>
        <begin position="1"/>
        <end position="94"/>
    </location>
</feature>
<feature type="domain" description="CUB" evidence="4">
    <location>
        <begin position="922"/>
        <end position="1043"/>
    </location>
</feature>
<evidence type="ECO:0000256" key="1">
    <source>
        <dbReference type="ARBA" id="ARBA00022737"/>
    </source>
</evidence>
<accession>A0A7R9CKR3</accession>
<dbReference type="PANTHER" id="PTHR24251">
    <property type="entry name" value="OVOCHYMASE-RELATED"/>
    <property type="match status" value="1"/>
</dbReference>
<feature type="domain" description="CUB" evidence="4">
    <location>
        <begin position="98"/>
        <end position="212"/>
    </location>
</feature>
<dbReference type="Gene3D" id="2.60.120.290">
    <property type="entry name" value="Spermadhesin, CUB domain"/>
    <property type="match status" value="10"/>
</dbReference>
<sequence>MVGEPRYPELDCNPPIQVLMIRRPNLRSHQNRQSDPLDLMIYGGPDDTAPMLGELCTNQKVPIKYTSSGENMYLRFISDSSFVGKGFRASYKTVDSHCGGKMMAPFGQIHSSNYPDNYGHNDDCMWYIEVDQNHVVKLSFIDFDIEAGSNCSYDYLRIFDGNTTDSPILLTHCGNQLPNQTTIKSTGNKMMIRMKSDGSRSAKGFLANYTMSCGARIVTEESGMIRTQDSLNVDASNMNCSWVIMGSQPDDHVTLTFTHLSVPEMGFGSECIYYYIEVRDGEDKDSPQIGKYCSTRIPAHITSQGSALFVQAVAVFGYHFGSFEATYSVLSSVRVWPDWASERLKYKIEHIGCNERWPDWSERLENKMEHIGCNERWPDWASESDNHDVMREARVKVIAKTNSPAHILRSRVGIVETGNRAQISFQTFDLENNCAEDYVEVRRDNATGPLMGEYCGNTIPSNLTASHTFWVKFRSSDAGTAGGFIADYSLCECLHGNDLFGASGQVASPLYPHPYFHDGTYSWRITVQFGKAITISFKDFYLPSFITDTCYFTLMIYDGYDDTAPILLERCGLQLPDPVTSSANIVYISLDFDLVRTGIWFLLEWQQVDKQGTSTGMVNPSQSSVSGCGGSFSFTEEFNVTSYNLTSPGYPHGYEHNLNCEWLIQTPPGFHLQLVFNDVNLVAYDPCDPYDYVKVFSGDNGKPDFKSVGTFCMRNATEVPPVTTTNIMKVVFHSDMFMNNTGFSATVVPVCGGLLFGPSGYIDMMNKTKLRPNSWRYFQCQWNITVRTGRTIAITFEEFKVLSTDTTLCQQSSVVLRNGGSSDSPPLGDGKYCGTTIPVVNQTTGNKLFVKYSANQNSLVRCTKEYVELFDGGSQNAKLIGHYCTQKPSSLLTTGNMLTVHYFTETTDPHNGFLANIAIATCGGTLRGWIGTLTSPSYPGGYPTNQDCTWLIEGILGHYLTITFQEIKILRMSGCSGDYVEILENFDYNNTEVSLGKFCGNILPAAIRTSGNVAKVVLHAGSSASLHGMTNVNQRFKLSYNTSRETCGDELNTPSGIITSPGYPASNMHSRMCTWKITVPKGRRITVEVLDYDVDIAGMPGLWFFDGLAYESMITRYMADTLMPTIINSTSNMMGIYFSVSHNVGRRGIKLRYTSDLPAGCTNFSYKSNKNGQVNNTTLTQSHRPGYVRTNNNMSGHIITPRTTASSEPRVKLHPLETTAMLNANPTTMRREEMPI</sequence>
<feature type="domain" description="CUB" evidence="4">
    <location>
        <begin position="751"/>
        <end position="873"/>
    </location>
</feature>
<protein>
    <recommendedName>
        <fullName evidence="4">CUB domain-containing protein</fullName>
    </recommendedName>
</protein>
<keyword evidence="2 3" id="KW-1015">Disulfide bond</keyword>
<feature type="domain" description="CUB" evidence="4">
    <location>
        <begin position="495"/>
        <end position="608"/>
    </location>
</feature>
<dbReference type="InterPro" id="IPR035914">
    <property type="entry name" value="Sperma_CUB_dom_sf"/>
</dbReference>
<proteinExistence type="predicted"/>
<evidence type="ECO:0000259" key="4">
    <source>
        <dbReference type="PROSITE" id="PS01180"/>
    </source>
</evidence>
<dbReference type="PANTHER" id="PTHR24251:SF37">
    <property type="entry name" value="CUB DOMAIN-CONTAINING PROTEIN"/>
    <property type="match status" value="1"/>
</dbReference>
<dbReference type="EMBL" id="OC317479">
    <property type="protein sequence ID" value="CAD7397148.1"/>
    <property type="molecule type" value="Genomic_DNA"/>
</dbReference>
<comment type="caution">
    <text evidence="3">Lacks conserved residue(s) required for the propagation of feature annotation.</text>
</comment>
<evidence type="ECO:0000256" key="3">
    <source>
        <dbReference type="PROSITE-ProRule" id="PRU00059"/>
    </source>
</evidence>
<keyword evidence="1" id="KW-0677">Repeat</keyword>
<organism evidence="5">
    <name type="scientific">Timema cristinae</name>
    <name type="common">Walking stick</name>
    <dbReference type="NCBI Taxonomy" id="61476"/>
    <lineage>
        <taxon>Eukaryota</taxon>
        <taxon>Metazoa</taxon>
        <taxon>Ecdysozoa</taxon>
        <taxon>Arthropoda</taxon>
        <taxon>Hexapoda</taxon>
        <taxon>Insecta</taxon>
        <taxon>Pterygota</taxon>
        <taxon>Neoptera</taxon>
        <taxon>Polyneoptera</taxon>
        <taxon>Phasmatodea</taxon>
        <taxon>Timematodea</taxon>
        <taxon>Timematoidea</taxon>
        <taxon>Timematidae</taxon>
        <taxon>Timema</taxon>
    </lineage>
</organism>
<dbReference type="Pfam" id="PF00431">
    <property type="entry name" value="CUB"/>
    <property type="match status" value="10"/>
</dbReference>
<feature type="disulfide bond" evidence="3">
    <location>
        <begin position="213"/>
        <end position="240"/>
    </location>
</feature>
<gene>
    <name evidence="5" type="ORF">TCEB3V08_LOCUS3944</name>
</gene>
<feature type="domain" description="CUB" evidence="4">
    <location>
        <begin position="415"/>
        <end position="491"/>
    </location>
</feature>
<name>A0A7R9CKR3_TIMCR</name>